<keyword evidence="7" id="KW-1185">Reference proteome</keyword>
<dbReference type="Pfam" id="PF00291">
    <property type="entry name" value="PALP"/>
    <property type="match status" value="1"/>
</dbReference>
<reference evidence="7" key="1">
    <citation type="journal article" date="2013" name="Nature">
        <title>Pan genome of the phytoplankton Emiliania underpins its global distribution.</title>
        <authorList>
            <person name="Read B.A."/>
            <person name="Kegel J."/>
            <person name="Klute M.J."/>
            <person name="Kuo A."/>
            <person name="Lefebvre S.C."/>
            <person name="Maumus F."/>
            <person name="Mayer C."/>
            <person name="Miller J."/>
            <person name="Monier A."/>
            <person name="Salamov A."/>
            <person name="Young J."/>
            <person name="Aguilar M."/>
            <person name="Claverie J.M."/>
            <person name="Frickenhaus S."/>
            <person name="Gonzalez K."/>
            <person name="Herman E.K."/>
            <person name="Lin Y.C."/>
            <person name="Napier J."/>
            <person name="Ogata H."/>
            <person name="Sarno A.F."/>
            <person name="Shmutz J."/>
            <person name="Schroeder D."/>
            <person name="de Vargas C."/>
            <person name="Verret F."/>
            <person name="von Dassow P."/>
            <person name="Valentin K."/>
            <person name="Van de Peer Y."/>
            <person name="Wheeler G."/>
            <person name="Dacks J.B."/>
            <person name="Delwiche C.F."/>
            <person name="Dyhrman S.T."/>
            <person name="Glockner G."/>
            <person name="John U."/>
            <person name="Richards T."/>
            <person name="Worden A.Z."/>
            <person name="Zhang X."/>
            <person name="Grigoriev I.V."/>
            <person name="Allen A.E."/>
            <person name="Bidle K."/>
            <person name="Borodovsky M."/>
            <person name="Bowler C."/>
            <person name="Brownlee C."/>
            <person name="Cock J.M."/>
            <person name="Elias M."/>
            <person name="Gladyshev V.N."/>
            <person name="Groth M."/>
            <person name="Guda C."/>
            <person name="Hadaegh A."/>
            <person name="Iglesias-Rodriguez M.D."/>
            <person name="Jenkins J."/>
            <person name="Jones B.M."/>
            <person name="Lawson T."/>
            <person name="Leese F."/>
            <person name="Lindquist E."/>
            <person name="Lobanov A."/>
            <person name="Lomsadze A."/>
            <person name="Malik S.B."/>
            <person name="Marsh M.E."/>
            <person name="Mackinder L."/>
            <person name="Mock T."/>
            <person name="Mueller-Roeber B."/>
            <person name="Pagarete A."/>
            <person name="Parker M."/>
            <person name="Probert I."/>
            <person name="Quesneville H."/>
            <person name="Raines C."/>
            <person name="Rensing S.A."/>
            <person name="Riano-Pachon D.M."/>
            <person name="Richier S."/>
            <person name="Rokitta S."/>
            <person name="Shiraiwa Y."/>
            <person name="Soanes D.M."/>
            <person name="van der Giezen M."/>
            <person name="Wahlund T.M."/>
            <person name="Williams B."/>
            <person name="Wilson W."/>
            <person name="Wolfe G."/>
            <person name="Wurch L.L."/>
        </authorList>
    </citation>
    <scope>NUCLEOTIDE SEQUENCE</scope>
</reference>
<dbReference type="eggNOG" id="ENOG502S7MY">
    <property type="taxonomic scope" value="Eukaryota"/>
</dbReference>
<evidence type="ECO:0000256" key="2">
    <source>
        <dbReference type="ARBA" id="ARBA00008639"/>
    </source>
</evidence>
<keyword evidence="3" id="KW-0663">Pyridoxal phosphate</keyword>
<proteinExistence type="inferred from homology"/>
<protein>
    <recommendedName>
        <fullName evidence="5">Tryptophan synthase beta chain-like PALP domain-containing protein</fullName>
    </recommendedName>
</protein>
<reference evidence="6" key="2">
    <citation type="submission" date="2024-10" db="UniProtKB">
        <authorList>
            <consortium name="EnsemblProtists"/>
        </authorList>
    </citation>
    <scope>IDENTIFICATION</scope>
</reference>
<organism evidence="6 7">
    <name type="scientific">Emiliania huxleyi (strain CCMP1516)</name>
    <dbReference type="NCBI Taxonomy" id="280463"/>
    <lineage>
        <taxon>Eukaryota</taxon>
        <taxon>Haptista</taxon>
        <taxon>Haptophyta</taxon>
        <taxon>Prymnesiophyceae</taxon>
        <taxon>Isochrysidales</taxon>
        <taxon>Noelaerhabdaceae</taxon>
        <taxon>Emiliania</taxon>
    </lineage>
</organism>
<dbReference type="Gene3D" id="3.40.50.1100">
    <property type="match status" value="2"/>
</dbReference>
<dbReference type="KEGG" id="ehx:EMIHUDRAFT_447491"/>
<dbReference type="OMA" id="PRCANIH"/>
<evidence type="ECO:0000313" key="7">
    <source>
        <dbReference type="Proteomes" id="UP000013827"/>
    </source>
</evidence>
<dbReference type="EnsemblProtists" id="EOD41848">
    <property type="protein sequence ID" value="EOD41848"/>
    <property type="gene ID" value="EMIHUDRAFT_447491"/>
</dbReference>
<dbReference type="PANTHER" id="PTHR43780">
    <property type="entry name" value="1-AMINOCYCLOPROPANE-1-CARBOXYLATE DEAMINASE-RELATED"/>
    <property type="match status" value="1"/>
</dbReference>
<dbReference type="InterPro" id="IPR027278">
    <property type="entry name" value="ACCD_DCysDesulf"/>
</dbReference>
<evidence type="ECO:0000259" key="5">
    <source>
        <dbReference type="Pfam" id="PF00291"/>
    </source>
</evidence>
<accession>A0A0D3L1G3</accession>
<dbReference type="InterPro" id="IPR001926">
    <property type="entry name" value="TrpB-like_PALP"/>
</dbReference>
<dbReference type="PaxDb" id="2903-EOD41848"/>
<evidence type="ECO:0000256" key="3">
    <source>
        <dbReference type="ARBA" id="ARBA00022898"/>
    </source>
</evidence>
<evidence type="ECO:0000256" key="4">
    <source>
        <dbReference type="SAM" id="MobiDB-lite"/>
    </source>
</evidence>
<dbReference type="Proteomes" id="UP000013827">
    <property type="component" value="Unassembled WGS sequence"/>
</dbReference>
<evidence type="ECO:0000313" key="6">
    <source>
        <dbReference type="EnsemblProtists" id="EOD41848"/>
    </source>
</evidence>
<name>A0A0D3L1G3_EMIH1</name>
<feature type="domain" description="Tryptophan synthase beta chain-like PALP" evidence="5">
    <location>
        <begin position="75"/>
        <end position="346"/>
    </location>
</feature>
<dbReference type="PANTHER" id="PTHR43780:SF2">
    <property type="entry name" value="1-AMINOCYCLOPROPANE-1-CARBOXYLATE DEAMINASE-RELATED"/>
    <property type="match status" value="1"/>
</dbReference>
<dbReference type="GO" id="GO:0019148">
    <property type="term" value="F:D-cysteine desulfhydrase activity"/>
    <property type="evidence" value="ECO:0007669"/>
    <property type="project" value="TreeGrafter"/>
</dbReference>
<comment type="cofactor">
    <cofactor evidence="1">
        <name>pyridoxal 5'-phosphate</name>
        <dbReference type="ChEBI" id="CHEBI:597326"/>
    </cofactor>
</comment>
<dbReference type="AlphaFoldDB" id="A0A0D3L1G3"/>
<dbReference type="InterPro" id="IPR036052">
    <property type="entry name" value="TrpB-like_PALP_sf"/>
</dbReference>
<evidence type="ECO:0000256" key="1">
    <source>
        <dbReference type="ARBA" id="ARBA00001933"/>
    </source>
</evidence>
<dbReference type="GeneID" id="17287118"/>
<sequence length="483" mass="51083">MAPSALGLAKVGAGLAIGTPVALTGAVVSLLTKMHGSVGVAAPTKRMLAEEDAKACALFRHLPALAEKIAWRSLGADVTPIHRCALNTPSGVPVSFFVKREDLASPVYGGNKVRTLQHQLAVIESKYEAGDPRCANIHVMGTGGSNQVVATAVHARERLPKLTALWMDKDVPDLDNTLNMLSTLSMPLAAKFNWAEPLPVLKRLVGAAFGGDGVVVTAGGNCPAGVLGQVGGLLELAEQIEAGAMPSPDRIYLPIGSSCTTSGLILGVALARHLRLGPFGGPLRIVGVPVHEAFAMLQAKLGIHRASLSQYMPLTIRHTLKTTCAELARLGGPDLHDASLRILHEEVEILTDADLVGIYGAHSEVSRRAAQAYDATGRLFEGSGAEVSTPLWVCGHFVAKAFAPLIDDAAKEELRGQTFLLWQTKSAVQPLGTEDEWAQLAEMPPLVKRWADDGPAESTLRPGKVDTANGTPDDYRHLMKALP</sequence>
<dbReference type="HOGENOM" id="CLU_048897_1_0_1"/>
<dbReference type="SUPFAM" id="SSF53686">
    <property type="entry name" value="Tryptophan synthase beta subunit-like PLP-dependent enzymes"/>
    <property type="match status" value="1"/>
</dbReference>
<comment type="similarity">
    <text evidence="2">Belongs to the ACC deaminase/D-cysteine desulfhydrase family.</text>
</comment>
<feature type="region of interest" description="Disordered" evidence="4">
    <location>
        <begin position="452"/>
        <end position="473"/>
    </location>
</feature>
<dbReference type="RefSeq" id="XP_005794277.1">
    <property type="nucleotide sequence ID" value="XM_005794220.1"/>
</dbReference>